<feature type="compositionally biased region" description="Pro residues" evidence="1">
    <location>
        <begin position="257"/>
        <end position="291"/>
    </location>
</feature>
<feature type="compositionally biased region" description="Pro residues" evidence="1">
    <location>
        <begin position="361"/>
        <end position="370"/>
    </location>
</feature>
<proteinExistence type="predicted"/>
<dbReference type="EMBL" id="JAUYZG010000001">
    <property type="protein sequence ID" value="KAK2916648.1"/>
    <property type="molecule type" value="Genomic_DNA"/>
</dbReference>
<evidence type="ECO:0000256" key="1">
    <source>
        <dbReference type="SAM" id="MobiDB-lite"/>
    </source>
</evidence>
<accession>A0AA88Q6E4</accession>
<gene>
    <name evidence="2" type="ORF">Q8A67_001022</name>
</gene>
<evidence type="ECO:0000313" key="2">
    <source>
        <dbReference type="EMBL" id="KAK2916648.1"/>
    </source>
</evidence>
<feature type="compositionally biased region" description="Pro residues" evidence="1">
    <location>
        <begin position="209"/>
        <end position="226"/>
    </location>
</feature>
<feature type="region of interest" description="Disordered" evidence="1">
    <location>
        <begin position="82"/>
        <end position="174"/>
    </location>
</feature>
<organism evidence="2 3">
    <name type="scientific">Cirrhinus molitorella</name>
    <name type="common">mud carp</name>
    <dbReference type="NCBI Taxonomy" id="172907"/>
    <lineage>
        <taxon>Eukaryota</taxon>
        <taxon>Metazoa</taxon>
        <taxon>Chordata</taxon>
        <taxon>Craniata</taxon>
        <taxon>Vertebrata</taxon>
        <taxon>Euteleostomi</taxon>
        <taxon>Actinopterygii</taxon>
        <taxon>Neopterygii</taxon>
        <taxon>Teleostei</taxon>
        <taxon>Ostariophysi</taxon>
        <taxon>Cypriniformes</taxon>
        <taxon>Cyprinidae</taxon>
        <taxon>Labeoninae</taxon>
        <taxon>Labeonini</taxon>
        <taxon>Cirrhinus</taxon>
    </lineage>
</organism>
<feature type="compositionally biased region" description="Pro residues" evidence="1">
    <location>
        <begin position="457"/>
        <end position="492"/>
    </location>
</feature>
<feature type="compositionally biased region" description="Basic and acidic residues" evidence="1">
    <location>
        <begin position="137"/>
        <end position="158"/>
    </location>
</feature>
<sequence length="551" mass="58178">MDPVYSPEFLLIMLEQGEKTLEDHTRQFITIANYSSFPDGALCSFYNAGLNPACRALLSEDGPRADFAAYVEWTLASNGSSLTIRPEENRASATPDPEPSPPSPRCVEPQPEPTADGEPEPKATDEPSPRSATELRIASEPEPKESDQVREPATEHATVENASDSESAEWSSAHCTMAEGELIIHLGLLEMEKEDLIDWETELELDPAPLLPPSSPLVPSSPPSSPLVPSSLPSSPLVSSSPEVVPKTPVHASQERPPVPAPRRCPPVHAPQERPPVPTPRRRPPVPAPQEHPPEFSPEDIHKVPPTHPFLSTPLLVPVSPMAHPQPNICVLDAPRVCQSPSASWLEDPSPLPPASESRTPPRPFDPSAPPWLLAPSSPPWPISPPAPPGSLVPPAPPWSVVDHPPLWDSAPPAAPRPSIPSALSGSSFPPAPPQSSVAPAPPRPSGSPSLHRSPVPSVPPWPSGSSPSPWPIGSPSPPRAPPPPAPPPSVGRPPGVGGHSSTMAPPSVGSTMGRHLGCGLGLSWLLLLQIPRVSSLDSVFRPPPGCPSSS</sequence>
<feature type="compositionally biased region" description="Low complexity" evidence="1">
    <location>
        <begin position="160"/>
        <end position="174"/>
    </location>
</feature>
<feature type="region of interest" description="Disordered" evidence="1">
    <location>
        <begin position="206"/>
        <end position="328"/>
    </location>
</feature>
<name>A0AA88Q6E4_9TELE</name>
<feature type="region of interest" description="Disordered" evidence="1">
    <location>
        <begin position="340"/>
        <end position="516"/>
    </location>
</feature>
<dbReference type="AlphaFoldDB" id="A0AA88Q6E4"/>
<evidence type="ECO:0000313" key="3">
    <source>
        <dbReference type="Proteomes" id="UP001187343"/>
    </source>
</evidence>
<feature type="compositionally biased region" description="Low complexity" evidence="1">
    <location>
        <begin position="447"/>
        <end position="456"/>
    </location>
</feature>
<feature type="compositionally biased region" description="Basic and acidic residues" evidence="1">
    <location>
        <begin position="119"/>
        <end position="128"/>
    </location>
</feature>
<reference evidence="2" key="1">
    <citation type="submission" date="2023-08" db="EMBL/GenBank/DDBJ databases">
        <title>Chromosome-level Genome Assembly of mud carp (Cirrhinus molitorella).</title>
        <authorList>
            <person name="Liu H."/>
        </authorList>
    </citation>
    <scope>NUCLEOTIDE SEQUENCE</scope>
    <source>
        <strain evidence="2">Prfri</strain>
        <tissue evidence="2">Muscle</tissue>
    </source>
</reference>
<feature type="compositionally biased region" description="Pro residues" evidence="1">
    <location>
        <begin position="377"/>
        <end position="398"/>
    </location>
</feature>
<keyword evidence="3" id="KW-1185">Reference proteome</keyword>
<protein>
    <submittedName>
        <fullName evidence="2">Uncharacterized protein</fullName>
    </submittedName>
</protein>
<feature type="compositionally biased region" description="Low complexity" evidence="1">
    <location>
        <begin position="420"/>
        <end position="429"/>
    </location>
</feature>
<feature type="compositionally biased region" description="Low complexity" evidence="1">
    <location>
        <begin position="227"/>
        <end position="246"/>
    </location>
</feature>
<feature type="compositionally biased region" description="Pro residues" evidence="1">
    <location>
        <begin position="430"/>
        <end position="446"/>
    </location>
</feature>
<dbReference type="Proteomes" id="UP001187343">
    <property type="component" value="Unassembled WGS sequence"/>
</dbReference>
<comment type="caution">
    <text evidence="2">The sequence shown here is derived from an EMBL/GenBank/DDBJ whole genome shotgun (WGS) entry which is preliminary data.</text>
</comment>